<dbReference type="SMART" id="SM01236">
    <property type="entry name" value="Haem_oxygenase_2"/>
    <property type="match status" value="1"/>
</dbReference>
<organism evidence="3 4">
    <name type="scientific">Xylona heveae (strain CBS 132557 / TC161)</name>
    <dbReference type="NCBI Taxonomy" id="1328760"/>
    <lineage>
        <taxon>Eukaryota</taxon>
        <taxon>Fungi</taxon>
        <taxon>Dikarya</taxon>
        <taxon>Ascomycota</taxon>
        <taxon>Pezizomycotina</taxon>
        <taxon>Xylonomycetes</taxon>
        <taxon>Xylonales</taxon>
        <taxon>Xylonaceae</taxon>
        <taxon>Xylona</taxon>
    </lineage>
</organism>
<dbReference type="OMA" id="EEAKWWL"/>
<dbReference type="OrthoDB" id="10057598at2759"/>
<name>A0A165JXR0_XYLHT</name>
<proteinExistence type="predicted"/>
<feature type="compositionally biased region" description="Low complexity" evidence="1">
    <location>
        <begin position="68"/>
        <end position="78"/>
    </location>
</feature>
<keyword evidence="4" id="KW-1185">Reference proteome</keyword>
<dbReference type="RefSeq" id="XP_018192314.1">
    <property type="nucleotide sequence ID" value="XM_018334055.1"/>
</dbReference>
<dbReference type="AlphaFoldDB" id="A0A165JXR0"/>
<evidence type="ECO:0000256" key="1">
    <source>
        <dbReference type="SAM" id="MobiDB-lite"/>
    </source>
</evidence>
<feature type="region of interest" description="Disordered" evidence="1">
    <location>
        <begin position="58"/>
        <end position="78"/>
    </location>
</feature>
<evidence type="ECO:0000313" key="4">
    <source>
        <dbReference type="Proteomes" id="UP000076632"/>
    </source>
</evidence>
<dbReference type="Pfam" id="PF14518">
    <property type="entry name" value="Haem_oxygenas_2"/>
    <property type="match status" value="1"/>
</dbReference>
<gene>
    <name evidence="3" type="ORF">L228DRAFT_258142</name>
</gene>
<dbReference type="EMBL" id="KV407454">
    <property type="protein sequence ID" value="KZF26759.1"/>
    <property type="molecule type" value="Genomic_DNA"/>
</dbReference>
<dbReference type="Proteomes" id="UP000076632">
    <property type="component" value="Unassembled WGS sequence"/>
</dbReference>
<accession>A0A165JXR0</accession>
<dbReference type="Gene3D" id="1.20.910.10">
    <property type="entry name" value="Heme oxygenase-like"/>
    <property type="match status" value="1"/>
</dbReference>
<dbReference type="InterPro" id="IPR016084">
    <property type="entry name" value="Haem_Oase-like_multi-hlx"/>
</dbReference>
<keyword evidence="2" id="KW-0472">Membrane</keyword>
<dbReference type="InParanoid" id="A0A165JXR0"/>
<dbReference type="GeneID" id="28899192"/>
<feature type="transmembrane region" description="Helical" evidence="2">
    <location>
        <begin position="7"/>
        <end position="28"/>
    </location>
</feature>
<keyword evidence="2" id="KW-0812">Transmembrane</keyword>
<protein>
    <submittedName>
        <fullName evidence="3">Uncharacterized protein</fullName>
    </submittedName>
</protein>
<evidence type="ECO:0000313" key="3">
    <source>
        <dbReference type="EMBL" id="KZF26759.1"/>
    </source>
</evidence>
<dbReference type="STRING" id="1328760.A0A165JXR0"/>
<evidence type="ECO:0000256" key="2">
    <source>
        <dbReference type="SAM" id="Phobius"/>
    </source>
</evidence>
<reference evidence="3 4" key="1">
    <citation type="journal article" date="2016" name="Fungal Biol.">
        <title>The genome of Xylona heveae provides a window into fungal endophytism.</title>
        <authorList>
            <person name="Gazis R."/>
            <person name="Kuo A."/>
            <person name="Riley R."/>
            <person name="LaButti K."/>
            <person name="Lipzen A."/>
            <person name="Lin J."/>
            <person name="Amirebrahimi M."/>
            <person name="Hesse C.N."/>
            <person name="Spatafora J.W."/>
            <person name="Henrissat B."/>
            <person name="Hainaut M."/>
            <person name="Grigoriev I.V."/>
            <person name="Hibbett D.S."/>
        </authorList>
    </citation>
    <scope>NUCLEOTIDE SEQUENCE [LARGE SCALE GENOMIC DNA]</scope>
    <source>
        <strain evidence="3 4">TC161</strain>
    </source>
</reference>
<sequence length="747" mass="83926">MDLFIERITIIFPGIAFVVIFGYLTTLLRSTLRQSRGKSREWYPSFFLHPLSNASSAKSTHQAERPSHASSPVSQSSQCETTDLYKELYYKLQNLETFPDILPKAKDTLVSMFAEALASANPDDGILSVKEYSRDALASFLQEKENSITERWQQYIARRNAGAPRELFEDAVQASWWLKQSSPVRYVDGAWLGHINKISTPFNLRSITKHAWQVLSEELGDGDQAKNHVHLYRELMREIEAGLPDGDSEDYIHPKTGLDQPRVWKAAVSQLLISLFPHEFLPEILGFNLSFEGITMETLMASKELEELKINPYYFVLHVTIDNADSGHTAMALHATAEYVEHIRHTQGETAAQQVWKRVQTGFVLSESLPTTPVLRPAQAQESKLDNPWAYRVAKIFKAKAVVAHKIHCNTSFKIGRRTLVDWLEPAAFESPQWQKEFLDALSNRKPWVYKGDSNRSRLVQELGWGGKMFGSFTREEIEVVKQWIDSLAAPNPHNYWSFIGCAPNALTESQKLDIFMDYPVFSPSTSPAGQLLPLSHLILDQSLQAELLMTSEIDMQKFLPLWFAHPCLLESFISVPFEASGSAMSSITRLLRAQFGFGIEGPWVDGMDEIRRSGSIGLVEIGLEIVKRADEIPIPGSLKDVMENGDAEFATTMLDLSMRPKANAAVLLGLTSSFIDLHAAIAVSSLDLLSPESKELLGQISCRERAALESCCESLLNSKKIAAEGFNEGYMLGRMKIRECFEIPEV</sequence>
<keyword evidence="2" id="KW-1133">Transmembrane helix</keyword>